<proteinExistence type="predicted"/>
<dbReference type="InterPro" id="IPR000742">
    <property type="entry name" value="EGF"/>
</dbReference>
<dbReference type="InterPro" id="IPR026823">
    <property type="entry name" value="cEGF"/>
</dbReference>
<keyword evidence="2" id="KW-0245">EGF-like domain</keyword>
<evidence type="ECO:0000259" key="11">
    <source>
        <dbReference type="PROSITE" id="PS01186"/>
    </source>
</evidence>
<name>A0A1Y3B2N8_EURMA</name>
<gene>
    <name evidence="12" type="ORF">BLA29_009956</name>
</gene>
<dbReference type="Gene3D" id="2.120.10.30">
    <property type="entry name" value="TolB, C-terminal domain"/>
    <property type="match status" value="1"/>
</dbReference>
<dbReference type="GO" id="GO:0016324">
    <property type="term" value="C:apical plasma membrane"/>
    <property type="evidence" value="ECO:0007669"/>
    <property type="project" value="TreeGrafter"/>
</dbReference>
<dbReference type="GO" id="GO:0042562">
    <property type="term" value="F:hormone binding"/>
    <property type="evidence" value="ECO:0007669"/>
    <property type="project" value="TreeGrafter"/>
</dbReference>
<evidence type="ECO:0000256" key="7">
    <source>
        <dbReference type="ARBA" id="ARBA00023157"/>
    </source>
</evidence>
<keyword evidence="4" id="KW-0677">Repeat</keyword>
<dbReference type="PROSITE" id="PS50068">
    <property type="entry name" value="LDLRA_2"/>
    <property type="match status" value="1"/>
</dbReference>
<evidence type="ECO:0000256" key="9">
    <source>
        <dbReference type="ARBA" id="ARBA00023180"/>
    </source>
</evidence>
<dbReference type="SUPFAM" id="SSF57424">
    <property type="entry name" value="LDL receptor-like module"/>
    <property type="match status" value="1"/>
</dbReference>
<comment type="caution">
    <text evidence="12">The sequence shown here is derived from an EMBL/GenBank/DDBJ whole genome shotgun (WGS) entry which is preliminary data.</text>
</comment>
<comment type="subcellular location">
    <subcellularLocation>
        <location evidence="1">Membrane</location>
        <topology evidence="1">Single-pass membrane protein</topology>
    </subcellularLocation>
</comment>
<dbReference type="InterPro" id="IPR023415">
    <property type="entry name" value="LDLR_class-A_CS"/>
</dbReference>
<dbReference type="InterPro" id="IPR000152">
    <property type="entry name" value="EGF-type_Asp/Asn_hydroxyl_site"/>
</dbReference>
<reference evidence="12 13" key="1">
    <citation type="submission" date="2017-03" db="EMBL/GenBank/DDBJ databases">
        <title>Genome Survey of Euroglyphus maynei.</title>
        <authorList>
            <person name="Arlian L.G."/>
            <person name="Morgan M.S."/>
            <person name="Rider S.D."/>
        </authorList>
    </citation>
    <scope>NUCLEOTIDE SEQUENCE [LARGE SCALE GENOMIC DNA]</scope>
    <source>
        <strain evidence="12">Arlian Lab</strain>
        <tissue evidence="12">Whole body</tissue>
    </source>
</reference>
<dbReference type="SMART" id="SM00192">
    <property type="entry name" value="LDLa"/>
    <property type="match status" value="1"/>
</dbReference>
<feature type="disulfide bond" evidence="10">
    <location>
        <begin position="43"/>
        <end position="61"/>
    </location>
</feature>
<dbReference type="CDD" id="cd00112">
    <property type="entry name" value="LDLa"/>
    <property type="match status" value="1"/>
</dbReference>
<evidence type="ECO:0000313" key="13">
    <source>
        <dbReference type="Proteomes" id="UP000194236"/>
    </source>
</evidence>
<evidence type="ECO:0000256" key="3">
    <source>
        <dbReference type="ARBA" id="ARBA00022692"/>
    </source>
</evidence>
<dbReference type="InterPro" id="IPR002172">
    <property type="entry name" value="LDrepeatLR_classA_rpt"/>
</dbReference>
<dbReference type="PANTHER" id="PTHR22722:SF14">
    <property type="entry name" value="MEGALIN, ISOFORM A"/>
    <property type="match status" value="1"/>
</dbReference>
<dbReference type="SMART" id="SM00179">
    <property type="entry name" value="EGF_CA"/>
    <property type="match status" value="2"/>
</dbReference>
<feature type="domain" description="EGF-like" evidence="11">
    <location>
        <begin position="133"/>
        <end position="148"/>
    </location>
</feature>
<dbReference type="FunFam" id="4.10.400.10:FF:000065">
    <property type="entry name" value="Transmembrane protease serine 7"/>
    <property type="match status" value="1"/>
</dbReference>
<evidence type="ECO:0000256" key="10">
    <source>
        <dbReference type="PROSITE-ProRule" id="PRU00124"/>
    </source>
</evidence>
<dbReference type="PROSITE" id="PS00010">
    <property type="entry name" value="ASX_HYDROXYL"/>
    <property type="match status" value="1"/>
</dbReference>
<accession>A0A1Y3B2N8</accession>
<dbReference type="InterPro" id="IPR001881">
    <property type="entry name" value="EGF-like_Ca-bd_dom"/>
</dbReference>
<sequence length="260" mass="28855">GIQDCAGGDDESVKLCARSSSSNNTSILNIDGSSRCKDGQFTCNNGVCIDTNLICNGDNDCGDYSDENQCNINECESNIVCAQKCEDMPIGYRCSCFDGFEPQDGGRVCRDINECEQNICSQLCRNTIGSFVCYCIDGYVLDSDHVTCRSKSTKETRLLINTNDGIYQLKPTDKRQRQRKDVHILLGGLNDAVALDFDWKTECLYWSEITLVSAYIKKSCKLKAYNLTEDDQKKFSTSNNILAKVEILHSNTLQSPDGIA</sequence>
<evidence type="ECO:0000313" key="12">
    <source>
        <dbReference type="EMBL" id="OTF75100.1"/>
    </source>
</evidence>
<dbReference type="PROSITE" id="PS01186">
    <property type="entry name" value="EGF_2"/>
    <property type="match status" value="1"/>
</dbReference>
<feature type="non-terminal residue" evidence="12">
    <location>
        <position position="1"/>
    </location>
</feature>
<evidence type="ECO:0000256" key="1">
    <source>
        <dbReference type="ARBA" id="ARBA00004167"/>
    </source>
</evidence>
<evidence type="ECO:0000256" key="4">
    <source>
        <dbReference type="ARBA" id="ARBA00022737"/>
    </source>
</evidence>
<dbReference type="Proteomes" id="UP000194236">
    <property type="component" value="Unassembled WGS sequence"/>
</dbReference>
<dbReference type="SMART" id="SM00181">
    <property type="entry name" value="EGF"/>
    <property type="match status" value="2"/>
</dbReference>
<dbReference type="SUPFAM" id="SSF57196">
    <property type="entry name" value="EGF/Laminin"/>
    <property type="match status" value="2"/>
</dbReference>
<dbReference type="PANTHER" id="PTHR22722">
    <property type="entry name" value="LOW-DENSITY LIPOPROTEIN RECEPTOR-RELATED PROTEIN 2-RELATED"/>
    <property type="match status" value="1"/>
</dbReference>
<evidence type="ECO:0000256" key="8">
    <source>
        <dbReference type="ARBA" id="ARBA00023170"/>
    </source>
</evidence>
<dbReference type="InterPro" id="IPR011042">
    <property type="entry name" value="6-blade_b-propeller_TolB-like"/>
</dbReference>
<dbReference type="InterPro" id="IPR036055">
    <property type="entry name" value="LDL_receptor-like_sf"/>
</dbReference>
<keyword evidence="6" id="KW-0472">Membrane</keyword>
<dbReference type="OrthoDB" id="6477179at2759"/>
<evidence type="ECO:0000256" key="6">
    <source>
        <dbReference type="ARBA" id="ARBA00023136"/>
    </source>
</evidence>
<protein>
    <recommendedName>
        <fullName evidence="11">EGF-like domain-containing protein</fullName>
    </recommendedName>
</protein>
<dbReference type="InterPro" id="IPR018097">
    <property type="entry name" value="EGF_Ca-bd_CS"/>
</dbReference>
<keyword evidence="8" id="KW-0675">Receptor</keyword>
<dbReference type="PROSITE" id="PS01209">
    <property type="entry name" value="LDLRA_1"/>
    <property type="match status" value="1"/>
</dbReference>
<dbReference type="GO" id="GO:0043235">
    <property type="term" value="C:receptor complex"/>
    <property type="evidence" value="ECO:0007669"/>
    <property type="project" value="TreeGrafter"/>
</dbReference>
<dbReference type="Pfam" id="PF00057">
    <property type="entry name" value="Ldl_recept_a"/>
    <property type="match status" value="1"/>
</dbReference>
<dbReference type="PROSITE" id="PS01187">
    <property type="entry name" value="EGF_CA"/>
    <property type="match status" value="1"/>
</dbReference>
<dbReference type="GO" id="GO:0005509">
    <property type="term" value="F:calcium ion binding"/>
    <property type="evidence" value="ECO:0007669"/>
    <property type="project" value="InterPro"/>
</dbReference>
<dbReference type="FunFam" id="2.10.25.10:FF:000240">
    <property type="entry name" value="Vitamin K-dependent protein S"/>
    <property type="match status" value="1"/>
</dbReference>
<keyword evidence="5" id="KW-1133">Transmembrane helix</keyword>
<keyword evidence="3" id="KW-0812">Transmembrane</keyword>
<feature type="non-terminal residue" evidence="12">
    <location>
        <position position="260"/>
    </location>
</feature>
<feature type="disulfide bond" evidence="10">
    <location>
        <begin position="55"/>
        <end position="70"/>
    </location>
</feature>
<dbReference type="InterPro" id="IPR051221">
    <property type="entry name" value="LDLR-related"/>
</dbReference>
<dbReference type="GO" id="GO:0006898">
    <property type="term" value="P:receptor-mediated endocytosis"/>
    <property type="evidence" value="ECO:0007669"/>
    <property type="project" value="TreeGrafter"/>
</dbReference>
<dbReference type="EMBL" id="MUJZ01043710">
    <property type="protein sequence ID" value="OTF75100.1"/>
    <property type="molecule type" value="Genomic_DNA"/>
</dbReference>
<keyword evidence="9" id="KW-0325">Glycoprotein</keyword>
<evidence type="ECO:0000256" key="5">
    <source>
        <dbReference type="ARBA" id="ARBA00022989"/>
    </source>
</evidence>
<feature type="disulfide bond" evidence="10">
    <location>
        <begin position="36"/>
        <end position="48"/>
    </location>
</feature>
<organism evidence="12 13">
    <name type="scientific">Euroglyphus maynei</name>
    <name type="common">Mayne's house dust mite</name>
    <dbReference type="NCBI Taxonomy" id="6958"/>
    <lineage>
        <taxon>Eukaryota</taxon>
        <taxon>Metazoa</taxon>
        <taxon>Ecdysozoa</taxon>
        <taxon>Arthropoda</taxon>
        <taxon>Chelicerata</taxon>
        <taxon>Arachnida</taxon>
        <taxon>Acari</taxon>
        <taxon>Acariformes</taxon>
        <taxon>Sarcoptiformes</taxon>
        <taxon>Astigmata</taxon>
        <taxon>Psoroptidia</taxon>
        <taxon>Analgoidea</taxon>
        <taxon>Pyroglyphidae</taxon>
        <taxon>Pyroglyphinae</taxon>
        <taxon>Euroglyphus</taxon>
    </lineage>
</organism>
<dbReference type="Gene3D" id="2.10.25.10">
    <property type="entry name" value="Laminin"/>
    <property type="match status" value="2"/>
</dbReference>
<keyword evidence="7 10" id="KW-1015">Disulfide bond</keyword>
<keyword evidence="13" id="KW-1185">Reference proteome</keyword>
<dbReference type="CDD" id="cd00054">
    <property type="entry name" value="EGF_CA"/>
    <property type="match status" value="2"/>
</dbReference>
<dbReference type="Pfam" id="PF12662">
    <property type="entry name" value="cEGF"/>
    <property type="match status" value="1"/>
</dbReference>
<evidence type="ECO:0000256" key="2">
    <source>
        <dbReference type="ARBA" id="ARBA00022536"/>
    </source>
</evidence>
<dbReference type="AlphaFoldDB" id="A0A1Y3B2N8"/>
<dbReference type="Gene3D" id="4.10.400.10">
    <property type="entry name" value="Low-density Lipoprotein Receptor"/>
    <property type="match status" value="1"/>
</dbReference>